<dbReference type="AlphaFoldDB" id="A0A371GRP8"/>
<comment type="caution">
    <text evidence="2">The sequence shown here is derived from an EMBL/GenBank/DDBJ whole genome shotgun (WGS) entry which is preliminary data.</text>
</comment>
<reference evidence="2" key="1">
    <citation type="submission" date="2018-05" db="EMBL/GenBank/DDBJ databases">
        <title>Draft genome of Mucuna pruriens seed.</title>
        <authorList>
            <person name="Nnadi N.E."/>
            <person name="Vos R."/>
            <person name="Hasami M.H."/>
            <person name="Devisetty U.K."/>
            <person name="Aguiy J.C."/>
        </authorList>
    </citation>
    <scope>NUCLEOTIDE SEQUENCE [LARGE SCALE GENOMIC DNA]</scope>
    <source>
        <strain evidence="2">JCA_2017</strain>
    </source>
</reference>
<dbReference type="OrthoDB" id="1738562at2759"/>
<dbReference type="PANTHER" id="PTHR24559:SF444">
    <property type="entry name" value="REVERSE TRANSCRIPTASE DOMAIN-CONTAINING PROTEIN"/>
    <property type="match status" value="1"/>
</dbReference>
<keyword evidence="3" id="KW-1185">Reference proteome</keyword>
<evidence type="ECO:0000313" key="3">
    <source>
        <dbReference type="Proteomes" id="UP000257109"/>
    </source>
</evidence>
<gene>
    <name evidence="2" type="ORF">CR513_24588</name>
</gene>
<protein>
    <recommendedName>
        <fullName evidence="4">Reverse transcriptase domain-containing protein</fullName>
    </recommendedName>
</protein>
<dbReference type="CDD" id="cd01647">
    <property type="entry name" value="RT_LTR"/>
    <property type="match status" value="1"/>
</dbReference>
<name>A0A371GRP8_MUCPR</name>
<feature type="region of interest" description="Disordered" evidence="1">
    <location>
        <begin position="102"/>
        <end position="128"/>
    </location>
</feature>
<organism evidence="2 3">
    <name type="scientific">Mucuna pruriens</name>
    <name type="common">Velvet bean</name>
    <name type="synonym">Dolichos pruriens</name>
    <dbReference type="NCBI Taxonomy" id="157652"/>
    <lineage>
        <taxon>Eukaryota</taxon>
        <taxon>Viridiplantae</taxon>
        <taxon>Streptophyta</taxon>
        <taxon>Embryophyta</taxon>
        <taxon>Tracheophyta</taxon>
        <taxon>Spermatophyta</taxon>
        <taxon>Magnoliopsida</taxon>
        <taxon>eudicotyledons</taxon>
        <taxon>Gunneridae</taxon>
        <taxon>Pentapetalae</taxon>
        <taxon>rosids</taxon>
        <taxon>fabids</taxon>
        <taxon>Fabales</taxon>
        <taxon>Fabaceae</taxon>
        <taxon>Papilionoideae</taxon>
        <taxon>50 kb inversion clade</taxon>
        <taxon>NPAAA clade</taxon>
        <taxon>indigoferoid/millettioid clade</taxon>
        <taxon>Phaseoleae</taxon>
        <taxon>Mucuna</taxon>
    </lineage>
</organism>
<dbReference type="SUPFAM" id="SSF56672">
    <property type="entry name" value="DNA/RNA polymerases"/>
    <property type="match status" value="1"/>
</dbReference>
<accession>A0A371GRP8</accession>
<feature type="non-terminal residue" evidence="2">
    <location>
        <position position="1"/>
    </location>
</feature>
<sequence>MKHPTEDPSFFGIDIIDELVVEYMQLDTDSAEFSKFAKDIDIIRCLGSMTDESDYNELLEVQDLSDFEDDTVDLANLDHNSKFVDLINQVCKYDEEQSAQSVLESKLSRPKIGQLKPRSANDTSPLHSPSIELKPLSGHLKKHKKVIRWRLSDLPRINPLICMHKILKEEEARPIRQQQRRLNPTILDVVKKEVTKLLAVRIIYPISDSQWVSLVQVVPKKSGMIVMKNQYDELATRKDHFSFPFIDQVLEKLAGKSHYYFLDRFSRYMQIHIAPEDQYKTTFTCSFDTFAYTRMSFGLCNTPSTFQ</sequence>
<dbReference type="EMBL" id="QJKJ01004678">
    <property type="protein sequence ID" value="RDX93190.1"/>
    <property type="molecule type" value="Genomic_DNA"/>
</dbReference>
<dbReference type="Gene3D" id="3.10.10.10">
    <property type="entry name" value="HIV Type 1 Reverse Transcriptase, subunit A, domain 1"/>
    <property type="match status" value="1"/>
</dbReference>
<evidence type="ECO:0000256" key="1">
    <source>
        <dbReference type="SAM" id="MobiDB-lite"/>
    </source>
</evidence>
<dbReference type="InterPro" id="IPR053134">
    <property type="entry name" value="RNA-dir_DNA_polymerase"/>
</dbReference>
<evidence type="ECO:0008006" key="4">
    <source>
        <dbReference type="Google" id="ProtNLM"/>
    </source>
</evidence>
<proteinExistence type="predicted"/>
<evidence type="ECO:0000313" key="2">
    <source>
        <dbReference type="EMBL" id="RDX93190.1"/>
    </source>
</evidence>
<dbReference type="Proteomes" id="UP000257109">
    <property type="component" value="Unassembled WGS sequence"/>
</dbReference>
<dbReference type="PANTHER" id="PTHR24559">
    <property type="entry name" value="TRANSPOSON TY3-I GAG-POL POLYPROTEIN"/>
    <property type="match status" value="1"/>
</dbReference>
<dbReference type="InterPro" id="IPR043502">
    <property type="entry name" value="DNA/RNA_pol_sf"/>
</dbReference>